<keyword evidence="9" id="KW-1185">Reference proteome</keyword>
<dbReference type="PANTHER" id="PTHR13450">
    <property type="entry name" value="MITOCHONDRIAL 39S RIBOSOMAL PROTEIN L42"/>
    <property type="match status" value="1"/>
</dbReference>
<proteinExistence type="inferred from homology"/>
<evidence type="ECO:0000256" key="7">
    <source>
        <dbReference type="ARBA" id="ARBA00035189"/>
    </source>
</evidence>
<comment type="similarity">
    <text evidence="2">Belongs to the mitochondrion-specific ribosomal protein mL42 family.</text>
</comment>
<evidence type="ECO:0000256" key="1">
    <source>
        <dbReference type="ARBA" id="ARBA00004173"/>
    </source>
</evidence>
<keyword evidence="3" id="KW-0809">Transit peptide</keyword>
<evidence type="ECO:0000256" key="5">
    <source>
        <dbReference type="ARBA" id="ARBA00023128"/>
    </source>
</evidence>
<accession>A0A673SU60</accession>
<dbReference type="OMA" id="YEHTKXY"/>
<dbReference type="AlphaFoldDB" id="A0A673SU60"/>
<dbReference type="GO" id="GO:0005762">
    <property type="term" value="C:mitochondrial large ribosomal subunit"/>
    <property type="evidence" value="ECO:0007669"/>
    <property type="project" value="TreeGrafter"/>
</dbReference>
<organism evidence="8 9">
    <name type="scientific">Suricata suricatta</name>
    <name type="common">Meerkat</name>
    <dbReference type="NCBI Taxonomy" id="37032"/>
    <lineage>
        <taxon>Eukaryota</taxon>
        <taxon>Metazoa</taxon>
        <taxon>Chordata</taxon>
        <taxon>Craniata</taxon>
        <taxon>Vertebrata</taxon>
        <taxon>Euteleostomi</taxon>
        <taxon>Mammalia</taxon>
        <taxon>Eutheria</taxon>
        <taxon>Laurasiatheria</taxon>
        <taxon>Carnivora</taxon>
        <taxon>Feliformia</taxon>
        <taxon>Herpestidae</taxon>
        <taxon>Suricata</taxon>
    </lineage>
</organism>
<dbReference type="PANTHER" id="PTHR13450:SF4">
    <property type="entry name" value="LARGE RIBOSOMAL SUBUNIT PROTEIN ML42"/>
    <property type="match status" value="1"/>
</dbReference>
<evidence type="ECO:0000256" key="6">
    <source>
        <dbReference type="ARBA" id="ARBA00023274"/>
    </source>
</evidence>
<keyword evidence="5" id="KW-0496">Mitochondrion</keyword>
<sequence length="75" mass="8819">MANRHMKQCSKHLFLIQNGVLYYVCHKSTYSPLPEDYRCKAEFSLTSDGRMMICYHPSEDVPNEHTKPIPRSYHS</sequence>
<dbReference type="Pfam" id="PF10210">
    <property type="entry name" value="MRP-S32"/>
    <property type="match status" value="1"/>
</dbReference>
<keyword evidence="6" id="KW-0687">Ribonucleoprotein</keyword>
<evidence type="ECO:0000256" key="2">
    <source>
        <dbReference type="ARBA" id="ARBA00005556"/>
    </source>
</evidence>
<dbReference type="Proteomes" id="UP000472268">
    <property type="component" value="Chromosome 1"/>
</dbReference>
<keyword evidence="4" id="KW-0689">Ribosomal protein</keyword>
<reference evidence="8 9" key="1">
    <citation type="submission" date="2019-05" db="EMBL/GenBank/DDBJ databases">
        <title>A Chromosome-scale Meerkat (S. suricatta) Genome Assembly.</title>
        <authorList>
            <person name="Dudchenko O."/>
            <person name="Lieberman Aiden E."/>
            <person name="Tung J."/>
            <person name="Barreiro L.B."/>
            <person name="Clutton-Brock T.H."/>
        </authorList>
    </citation>
    <scope>NUCLEOTIDE SEQUENCE [LARGE SCALE GENOMIC DNA]</scope>
</reference>
<name>A0A673SU60_SURSU</name>
<dbReference type="InterPro" id="IPR019346">
    <property type="entry name" value="Ribosomal_mL42"/>
</dbReference>
<evidence type="ECO:0000256" key="4">
    <source>
        <dbReference type="ARBA" id="ARBA00022980"/>
    </source>
</evidence>
<reference evidence="8" key="2">
    <citation type="submission" date="2025-08" db="UniProtKB">
        <authorList>
            <consortium name="Ensembl"/>
        </authorList>
    </citation>
    <scope>IDENTIFICATION</scope>
</reference>
<protein>
    <recommendedName>
        <fullName evidence="7">Large ribosomal subunit protein mL42</fullName>
    </recommendedName>
</protein>
<comment type="subcellular location">
    <subcellularLocation>
        <location evidence="1">Mitochondrion</location>
    </subcellularLocation>
</comment>
<evidence type="ECO:0000256" key="3">
    <source>
        <dbReference type="ARBA" id="ARBA00022946"/>
    </source>
</evidence>
<dbReference type="Ensembl" id="ENSSSUT00005000396.1">
    <property type="protein sequence ID" value="ENSSSUP00005000319.1"/>
    <property type="gene ID" value="ENSSSUG00005000247.1"/>
</dbReference>
<evidence type="ECO:0000313" key="9">
    <source>
        <dbReference type="Proteomes" id="UP000472268"/>
    </source>
</evidence>
<reference evidence="8" key="3">
    <citation type="submission" date="2025-09" db="UniProtKB">
        <authorList>
            <consortium name="Ensembl"/>
        </authorList>
    </citation>
    <scope>IDENTIFICATION</scope>
</reference>
<evidence type="ECO:0000313" key="8">
    <source>
        <dbReference type="Ensembl" id="ENSSSUP00005000319.1"/>
    </source>
</evidence>